<proteinExistence type="predicted"/>
<dbReference type="AlphaFoldDB" id="A0A921N9W0"/>
<feature type="domain" description="DDH" evidence="1">
    <location>
        <begin position="15"/>
        <end position="154"/>
    </location>
</feature>
<evidence type="ECO:0000259" key="2">
    <source>
        <dbReference type="Pfam" id="PF02272"/>
    </source>
</evidence>
<dbReference type="PANTHER" id="PTHR47618">
    <property type="entry name" value="BIFUNCTIONAL OLIGORIBONUCLEASE AND PAP PHOSPHATASE NRNA"/>
    <property type="match status" value="1"/>
</dbReference>
<dbReference type="InterPro" id="IPR038763">
    <property type="entry name" value="DHH_sf"/>
</dbReference>
<evidence type="ECO:0000259" key="1">
    <source>
        <dbReference type="Pfam" id="PF01368"/>
    </source>
</evidence>
<dbReference type="Pfam" id="PF01368">
    <property type="entry name" value="DHH"/>
    <property type="match status" value="1"/>
</dbReference>
<dbReference type="Gene3D" id="3.10.310.30">
    <property type="match status" value="1"/>
</dbReference>
<dbReference type="InterPro" id="IPR001667">
    <property type="entry name" value="DDH_dom"/>
</dbReference>
<dbReference type="RefSeq" id="WP_108306427.1">
    <property type="nucleotide sequence ID" value="NZ_QAFW01000007.1"/>
</dbReference>
<dbReference type="Gene3D" id="3.90.1640.10">
    <property type="entry name" value="inorganic pyrophosphatase (n-terminal core)"/>
    <property type="match status" value="1"/>
</dbReference>
<feature type="domain" description="DHHA1" evidence="2">
    <location>
        <begin position="227"/>
        <end position="300"/>
    </location>
</feature>
<evidence type="ECO:0000313" key="3">
    <source>
        <dbReference type="EMBL" id="HJH10586.1"/>
    </source>
</evidence>
<dbReference type="GO" id="GO:0003676">
    <property type="term" value="F:nucleic acid binding"/>
    <property type="evidence" value="ECO:0007669"/>
    <property type="project" value="InterPro"/>
</dbReference>
<dbReference type="InterPro" id="IPR003156">
    <property type="entry name" value="DHHA1_dom"/>
</dbReference>
<dbReference type="PANTHER" id="PTHR47618:SF1">
    <property type="entry name" value="BIFUNCTIONAL OLIGORIBONUCLEASE AND PAP PHOSPHATASE NRNA"/>
    <property type="match status" value="1"/>
</dbReference>
<dbReference type="EMBL" id="DYTV01000032">
    <property type="protein sequence ID" value="HJH10586.1"/>
    <property type="molecule type" value="Genomic_DNA"/>
</dbReference>
<comment type="caution">
    <text evidence="3">The sequence shown here is derived from an EMBL/GenBank/DDBJ whole genome shotgun (WGS) entry which is preliminary data.</text>
</comment>
<dbReference type="SUPFAM" id="SSF64182">
    <property type="entry name" value="DHH phosphoesterases"/>
    <property type="match status" value="1"/>
</dbReference>
<reference evidence="3" key="1">
    <citation type="journal article" date="2021" name="PeerJ">
        <title>Extensive microbial diversity within the chicken gut microbiome revealed by metagenomics and culture.</title>
        <authorList>
            <person name="Gilroy R."/>
            <person name="Ravi A."/>
            <person name="Getino M."/>
            <person name="Pursley I."/>
            <person name="Horton D.L."/>
            <person name="Alikhan N.F."/>
            <person name="Baker D."/>
            <person name="Gharbi K."/>
            <person name="Hall N."/>
            <person name="Watson M."/>
            <person name="Adriaenssens E.M."/>
            <person name="Foster-Nyarko E."/>
            <person name="Jarju S."/>
            <person name="Secka A."/>
            <person name="Antonio M."/>
            <person name="Oren A."/>
            <person name="Chaudhuri R.R."/>
            <person name="La Ragione R."/>
            <person name="Hildebrand F."/>
            <person name="Pallen M.J."/>
        </authorList>
    </citation>
    <scope>NUCLEOTIDE SEQUENCE</scope>
    <source>
        <strain evidence="3">CHK160-4876</strain>
    </source>
</reference>
<dbReference type="InterPro" id="IPR051319">
    <property type="entry name" value="Oligoribo/pAp-PDE_c-di-AMP_PDE"/>
</dbReference>
<evidence type="ECO:0000313" key="4">
    <source>
        <dbReference type="Proteomes" id="UP000700212"/>
    </source>
</evidence>
<reference evidence="3" key="2">
    <citation type="submission" date="2021-09" db="EMBL/GenBank/DDBJ databases">
        <authorList>
            <person name="Gilroy R."/>
        </authorList>
    </citation>
    <scope>NUCLEOTIDE SEQUENCE</scope>
    <source>
        <strain evidence="3">CHK160-4876</strain>
    </source>
</reference>
<dbReference type="Proteomes" id="UP000700212">
    <property type="component" value="Unassembled WGS sequence"/>
</dbReference>
<sequence length="311" mass="34605">MQRQIIDKIEQFDTIIIHRHVRPDPDAYGSQMGLQKLIQHNYPHKRVYAVGEHDQSLSFLGEPDVIEDATYENALVIVTDTANTERVDDVRYTEGATLIKIDHHPNDDVYGDIVWVDTTASSVSELIFDLFEVGAATKAWTLPDEGARLLYAGIVGDTGRFRYPSATLKTFTTAGKLITYNFDREALYNGMYELERNVLQLQGYIYQNFTMDDNGAGRMDITRQVLEKFNATASEASLLVSVLGNVKGMKAWVMFIEEADSIRIRLRSKGPTINGLAKQFGGGGHPLAAGATATTWAEADASYLALQKICQ</sequence>
<organism evidence="3 4">
    <name type="scientific">Metalysinibacillus jejuensis</name>
    <dbReference type="NCBI Taxonomy" id="914327"/>
    <lineage>
        <taxon>Bacteria</taxon>
        <taxon>Bacillati</taxon>
        <taxon>Bacillota</taxon>
        <taxon>Bacilli</taxon>
        <taxon>Bacillales</taxon>
        <taxon>Caryophanaceae</taxon>
        <taxon>Metalysinibacillus</taxon>
    </lineage>
</organism>
<accession>A0A921N9W0</accession>
<protein>
    <submittedName>
        <fullName evidence="3">Bifunctional oligoribonuclease/PAP phosphatase NrnA</fullName>
    </submittedName>
</protein>
<dbReference type="Pfam" id="PF02272">
    <property type="entry name" value="DHHA1"/>
    <property type="match status" value="1"/>
</dbReference>
<dbReference type="OrthoDB" id="9803668at2"/>
<gene>
    <name evidence="3" type="ORF">K8V30_02635</name>
</gene>
<name>A0A921N9W0_9BACL</name>